<dbReference type="InterPro" id="IPR001509">
    <property type="entry name" value="Epimerase_deHydtase"/>
</dbReference>
<dbReference type="EMBL" id="JABAIK010000001">
    <property type="protein sequence ID" value="NLS11427.1"/>
    <property type="molecule type" value="Genomic_DNA"/>
</dbReference>
<dbReference type="GO" id="GO:0004029">
    <property type="term" value="F:aldehyde dehydrogenase (NAD+) activity"/>
    <property type="evidence" value="ECO:0007669"/>
    <property type="project" value="TreeGrafter"/>
</dbReference>
<evidence type="ECO:0000313" key="3">
    <source>
        <dbReference type="Proteomes" id="UP000535589"/>
    </source>
</evidence>
<comment type="caution">
    <text evidence="2">The sequence shown here is derived from an EMBL/GenBank/DDBJ whole genome shotgun (WGS) entry which is preliminary data.</text>
</comment>
<organism evidence="2 3">
    <name type="scientific">Vibrio agarilyticus</name>
    <dbReference type="NCBI Taxonomy" id="2726741"/>
    <lineage>
        <taxon>Bacteria</taxon>
        <taxon>Pseudomonadati</taxon>
        <taxon>Pseudomonadota</taxon>
        <taxon>Gammaproteobacteria</taxon>
        <taxon>Vibrionales</taxon>
        <taxon>Vibrionaceae</taxon>
        <taxon>Vibrio</taxon>
    </lineage>
</organism>
<gene>
    <name evidence="2" type="ORF">HGP28_00815</name>
</gene>
<accession>A0A7X8TME5</accession>
<proteinExistence type="predicted"/>
<dbReference type="Proteomes" id="UP000535589">
    <property type="component" value="Unassembled WGS sequence"/>
</dbReference>
<sequence>MVIQRRILILGAGWLGLPLASTLTQHGDKVIVTRRHWPDEILQTSKHALIYESLDLAQADAFESLTHLIRHHKITHIIGSFPPGFRQGGGQDYAKFWLSIARAARDSAIQKLVMISSTSVYDQPTGTMDESCANPASNGADLSKSAILLAAEHAVINSGIPYCVIRCSGLFGPQRHPARFIHRLKQVSRVAPANMLHLDDAIDIICFLLSHPESHLVNATTPETVSKAAFYRAAAEQHTQISTQIAHNDEPGKRISATKLLSLGYQFHFNSTLDALKALSSRDTQTR</sequence>
<evidence type="ECO:0000259" key="1">
    <source>
        <dbReference type="Pfam" id="PF01370"/>
    </source>
</evidence>
<dbReference type="GO" id="GO:0005737">
    <property type="term" value="C:cytoplasm"/>
    <property type="evidence" value="ECO:0007669"/>
    <property type="project" value="TreeGrafter"/>
</dbReference>
<dbReference type="PANTHER" id="PTHR48079">
    <property type="entry name" value="PROTEIN YEEZ"/>
    <property type="match status" value="1"/>
</dbReference>
<dbReference type="InterPro" id="IPR036291">
    <property type="entry name" value="NAD(P)-bd_dom_sf"/>
</dbReference>
<dbReference type="Gene3D" id="3.40.50.720">
    <property type="entry name" value="NAD(P)-binding Rossmann-like Domain"/>
    <property type="match status" value="1"/>
</dbReference>
<feature type="domain" description="NAD-dependent epimerase/dehydratase" evidence="1">
    <location>
        <begin position="7"/>
        <end position="213"/>
    </location>
</feature>
<reference evidence="2 3" key="1">
    <citation type="submission" date="2020-04" db="EMBL/GenBank/DDBJ databases">
        <title>Vibrio sp. SM6, a novel species isolated from seawater.</title>
        <authorList>
            <person name="Wang X."/>
        </authorList>
    </citation>
    <scope>NUCLEOTIDE SEQUENCE [LARGE SCALE GENOMIC DNA]</scope>
    <source>
        <strain evidence="2 3">SM6</strain>
    </source>
</reference>
<dbReference type="RefSeq" id="WP_168834531.1">
    <property type="nucleotide sequence ID" value="NZ_JABAIK010000001.1"/>
</dbReference>
<protein>
    <submittedName>
        <fullName evidence="2">NAD-dependent epimerase/dehydratase family protein</fullName>
    </submittedName>
</protein>
<dbReference type="Pfam" id="PF01370">
    <property type="entry name" value="Epimerase"/>
    <property type="match status" value="1"/>
</dbReference>
<name>A0A7X8TME5_9VIBR</name>
<dbReference type="PANTHER" id="PTHR48079:SF6">
    <property type="entry name" value="NAD(P)-BINDING DOMAIN-CONTAINING PROTEIN-RELATED"/>
    <property type="match status" value="1"/>
</dbReference>
<keyword evidence="3" id="KW-1185">Reference proteome</keyword>
<dbReference type="InterPro" id="IPR051783">
    <property type="entry name" value="NAD(P)-dependent_oxidoreduct"/>
</dbReference>
<dbReference type="AlphaFoldDB" id="A0A7X8TME5"/>
<evidence type="ECO:0000313" key="2">
    <source>
        <dbReference type="EMBL" id="NLS11427.1"/>
    </source>
</evidence>
<dbReference type="SUPFAM" id="SSF51735">
    <property type="entry name" value="NAD(P)-binding Rossmann-fold domains"/>
    <property type="match status" value="1"/>
</dbReference>